<evidence type="ECO:0000313" key="3">
    <source>
        <dbReference type="Proteomes" id="UP000229329"/>
    </source>
</evidence>
<name>A0A2M8RZA1_9PAST</name>
<dbReference type="AlphaFoldDB" id="A0A2M8RZA1"/>
<comment type="caution">
    <text evidence="2">The sequence shown here is derived from an EMBL/GenBank/DDBJ whole genome shotgun (WGS) entry which is preliminary data.</text>
</comment>
<organism evidence="2 3">
    <name type="scientific">Conservatibacter flavescens</name>
    <dbReference type="NCBI Taxonomy" id="28161"/>
    <lineage>
        <taxon>Bacteria</taxon>
        <taxon>Pseudomonadati</taxon>
        <taxon>Pseudomonadota</taxon>
        <taxon>Gammaproteobacteria</taxon>
        <taxon>Pasteurellales</taxon>
        <taxon>Pasteurellaceae</taxon>
        <taxon>Conservatibacter</taxon>
    </lineage>
</organism>
<reference evidence="2 3" key="1">
    <citation type="submission" date="2017-11" db="EMBL/GenBank/DDBJ databases">
        <title>Reclassification of Bisgaard taxon 7 as Conservatibacter flavescens gen. nov., sp. nov.</title>
        <authorList>
            <person name="Christensen H."/>
        </authorList>
    </citation>
    <scope>NUCLEOTIDE SEQUENCE [LARGE SCALE GENOMIC DNA]</scope>
    <source>
        <strain evidence="2 3">7_4</strain>
    </source>
</reference>
<accession>A0A2M8RZA1</accession>
<dbReference type="EMBL" id="PHHA01000049">
    <property type="protein sequence ID" value="PJG84208.1"/>
    <property type="molecule type" value="Genomic_DNA"/>
</dbReference>
<proteinExistence type="predicted"/>
<sequence length="178" mass="21435">MICKHISLTIKLILGILLVLVFMRILFTIKNNISSKDIYRICYYTYKDTSNPNETECFSAKKLLSNKRYIREGKNKIIDLDYSYNPIEKIREKIPDLKKELEILFNPNLKDPDKELERIKNTFTYEYRYHKFIKEDDFPQVAFFMVYFTYNDINYQVSFSINNESDNAHWGIIHKKNN</sequence>
<keyword evidence="1" id="KW-0472">Membrane</keyword>
<evidence type="ECO:0000256" key="1">
    <source>
        <dbReference type="SAM" id="Phobius"/>
    </source>
</evidence>
<protein>
    <submittedName>
        <fullName evidence="2">Uncharacterized protein</fullName>
    </submittedName>
</protein>
<dbReference type="RefSeq" id="WP_100289892.1">
    <property type="nucleotide sequence ID" value="NZ_PHHA01000049.1"/>
</dbReference>
<dbReference type="Proteomes" id="UP000229329">
    <property type="component" value="Unassembled WGS sequence"/>
</dbReference>
<evidence type="ECO:0000313" key="2">
    <source>
        <dbReference type="EMBL" id="PJG84208.1"/>
    </source>
</evidence>
<keyword evidence="3" id="KW-1185">Reference proteome</keyword>
<keyword evidence="1" id="KW-0812">Transmembrane</keyword>
<feature type="transmembrane region" description="Helical" evidence="1">
    <location>
        <begin position="6"/>
        <end position="27"/>
    </location>
</feature>
<gene>
    <name evidence="2" type="ORF">CVP05_12525</name>
</gene>
<keyword evidence="1" id="KW-1133">Transmembrane helix</keyword>